<sequence>MNRTLAQLLSVVFHPLLVPSYLYYLLLYVMPDSMLTFPLVSRWLVMLLVFFSTFLIPVLGTLALVRTGYVKSMLAEERSERSYPLFFTTVCFAMATYMFYREQVFDDILYVIMAVITLAVFSTFIISQFWKISAHSVGMGGALGFIMLLHTWQPEQRSLYLVSGTILISGAVLSARLALDAHTPSQVYAGFFLGLSLSAGIGLLA</sequence>
<keyword evidence="3" id="KW-1185">Reference proteome</keyword>
<reference evidence="2 3" key="1">
    <citation type="journal article" date="2018" name="Int. J. Syst. Evol. Microbiol.">
        <title>Adhaeribacter swui sp. nov., isolated from wet mud.</title>
        <authorList>
            <person name="Kim D.U."/>
            <person name="Kim K.W."/>
            <person name="Kang M.S."/>
            <person name="Kim J.Y."/>
            <person name="Jang J.H."/>
            <person name="Kim M.K."/>
        </authorList>
    </citation>
    <scope>NUCLEOTIDE SEQUENCE [LARGE SCALE GENOMIC DNA]</scope>
    <source>
        <strain evidence="2 3">KCTC 52873</strain>
    </source>
</reference>
<feature type="transmembrane region" description="Helical" evidence="1">
    <location>
        <begin position="159"/>
        <end position="179"/>
    </location>
</feature>
<feature type="transmembrane region" description="Helical" evidence="1">
    <location>
        <begin position="43"/>
        <end position="63"/>
    </location>
</feature>
<accession>A0A7G7G3B0</accession>
<keyword evidence="1" id="KW-0812">Transmembrane</keyword>
<evidence type="ECO:0000313" key="2">
    <source>
        <dbReference type="EMBL" id="QNF31644.1"/>
    </source>
</evidence>
<organism evidence="2 3">
    <name type="scientific">Adhaeribacter swui</name>
    <dbReference type="NCBI Taxonomy" id="2086471"/>
    <lineage>
        <taxon>Bacteria</taxon>
        <taxon>Pseudomonadati</taxon>
        <taxon>Bacteroidota</taxon>
        <taxon>Cytophagia</taxon>
        <taxon>Cytophagales</taxon>
        <taxon>Hymenobacteraceae</taxon>
        <taxon>Adhaeribacter</taxon>
    </lineage>
</organism>
<dbReference type="AlphaFoldDB" id="A0A7G7G3B0"/>
<dbReference type="Proteomes" id="UP000515237">
    <property type="component" value="Chromosome"/>
</dbReference>
<dbReference type="KEGG" id="aswu:HUW51_02475"/>
<feature type="transmembrane region" description="Helical" evidence="1">
    <location>
        <begin position="132"/>
        <end position="152"/>
    </location>
</feature>
<feature type="transmembrane region" description="Helical" evidence="1">
    <location>
        <begin position="185"/>
        <end position="204"/>
    </location>
</feature>
<feature type="transmembrane region" description="Helical" evidence="1">
    <location>
        <begin position="107"/>
        <end position="126"/>
    </location>
</feature>
<protein>
    <recommendedName>
        <fullName evidence="4">Phosphatase PAP2 family protein</fullName>
    </recommendedName>
</protein>
<dbReference type="Gene3D" id="1.20.144.10">
    <property type="entry name" value="Phosphatidic acid phosphatase type 2/haloperoxidase"/>
    <property type="match status" value="1"/>
</dbReference>
<dbReference type="RefSeq" id="WP_185272432.1">
    <property type="nucleotide sequence ID" value="NZ_CP055156.1"/>
</dbReference>
<name>A0A7G7G3B0_9BACT</name>
<evidence type="ECO:0000256" key="1">
    <source>
        <dbReference type="SAM" id="Phobius"/>
    </source>
</evidence>
<dbReference type="EMBL" id="CP055156">
    <property type="protein sequence ID" value="QNF31644.1"/>
    <property type="molecule type" value="Genomic_DNA"/>
</dbReference>
<gene>
    <name evidence="2" type="ORF">HUW51_02475</name>
</gene>
<feature type="transmembrane region" description="Helical" evidence="1">
    <location>
        <begin position="12"/>
        <end position="31"/>
    </location>
</feature>
<keyword evidence="1" id="KW-0472">Membrane</keyword>
<evidence type="ECO:0008006" key="4">
    <source>
        <dbReference type="Google" id="ProtNLM"/>
    </source>
</evidence>
<evidence type="ECO:0000313" key="3">
    <source>
        <dbReference type="Proteomes" id="UP000515237"/>
    </source>
</evidence>
<proteinExistence type="predicted"/>
<keyword evidence="1" id="KW-1133">Transmembrane helix</keyword>